<accession>A0ABU5H3W2</accession>
<dbReference type="SUPFAM" id="SSF54593">
    <property type="entry name" value="Glyoxalase/Bleomycin resistance protein/Dihydroxybiphenyl dioxygenase"/>
    <property type="match status" value="1"/>
</dbReference>
<keyword evidence="3" id="KW-1185">Reference proteome</keyword>
<feature type="domain" description="VOC" evidence="1">
    <location>
        <begin position="27"/>
        <end position="145"/>
    </location>
</feature>
<dbReference type="RefSeq" id="WP_321546876.1">
    <property type="nucleotide sequence ID" value="NZ_JAXIVS010000005.1"/>
</dbReference>
<sequence length="151" mass="16600">MKLSEAVVLAVRVAKMSDNSSSKPSIYLTHLTLIVTDLSKSIAFYESWCDMQLVLDRRPGNDTVWLAPRASRSEPPVFVLVLTVDKVVNPFNHLGFQVESLSQLKEIASRAGAITVSALREAPAPVGHFLQVRDPDGHVVEFTYGQPLKGI</sequence>
<dbReference type="Proteomes" id="UP001291309">
    <property type="component" value="Unassembled WGS sequence"/>
</dbReference>
<dbReference type="PANTHER" id="PTHR41294">
    <property type="entry name" value="CADMIUM-INDUCED PROTEIN CADI"/>
    <property type="match status" value="1"/>
</dbReference>
<name>A0ABU5H3W2_9BACT</name>
<dbReference type="InterPro" id="IPR052393">
    <property type="entry name" value="Cadmium-induced_rsp"/>
</dbReference>
<evidence type="ECO:0000259" key="1">
    <source>
        <dbReference type="PROSITE" id="PS51819"/>
    </source>
</evidence>
<dbReference type="EMBL" id="JAXIVS010000005">
    <property type="protein sequence ID" value="MDY7228152.1"/>
    <property type="molecule type" value="Genomic_DNA"/>
</dbReference>
<dbReference type="PROSITE" id="PS51819">
    <property type="entry name" value="VOC"/>
    <property type="match status" value="1"/>
</dbReference>
<comment type="caution">
    <text evidence="2">The sequence shown here is derived from an EMBL/GenBank/DDBJ whole genome shotgun (WGS) entry which is preliminary data.</text>
</comment>
<proteinExistence type="predicted"/>
<dbReference type="InterPro" id="IPR029068">
    <property type="entry name" value="Glyas_Bleomycin-R_OHBP_Dase"/>
</dbReference>
<evidence type="ECO:0000313" key="2">
    <source>
        <dbReference type="EMBL" id="MDY7228152.1"/>
    </source>
</evidence>
<dbReference type="CDD" id="cd06587">
    <property type="entry name" value="VOC"/>
    <property type="match status" value="1"/>
</dbReference>
<organism evidence="2 3">
    <name type="scientific">Hyalangium rubrum</name>
    <dbReference type="NCBI Taxonomy" id="3103134"/>
    <lineage>
        <taxon>Bacteria</taxon>
        <taxon>Pseudomonadati</taxon>
        <taxon>Myxococcota</taxon>
        <taxon>Myxococcia</taxon>
        <taxon>Myxococcales</taxon>
        <taxon>Cystobacterineae</taxon>
        <taxon>Archangiaceae</taxon>
        <taxon>Hyalangium</taxon>
    </lineage>
</organism>
<dbReference type="Pfam" id="PF00903">
    <property type="entry name" value="Glyoxalase"/>
    <property type="match status" value="1"/>
</dbReference>
<dbReference type="InterPro" id="IPR037523">
    <property type="entry name" value="VOC_core"/>
</dbReference>
<dbReference type="Gene3D" id="3.10.180.10">
    <property type="entry name" value="2,3-Dihydroxybiphenyl 1,2-Dioxygenase, domain 1"/>
    <property type="match status" value="1"/>
</dbReference>
<dbReference type="PANTHER" id="PTHR41294:SF1">
    <property type="entry name" value="CADMIUM-INDUCED PROTEIN CADI"/>
    <property type="match status" value="1"/>
</dbReference>
<gene>
    <name evidence="2" type="ORF">SYV04_17160</name>
</gene>
<dbReference type="InterPro" id="IPR004360">
    <property type="entry name" value="Glyas_Fos-R_dOase_dom"/>
</dbReference>
<reference evidence="2 3" key="1">
    <citation type="submission" date="2023-12" db="EMBL/GenBank/DDBJ databases">
        <title>the genome sequence of Hyalangium sp. s54d21.</title>
        <authorList>
            <person name="Zhang X."/>
        </authorList>
    </citation>
    <scope>NUCLEOTIDE SEQUENCE [LARGE SCALE GENOMIC DNA]</scope>
    <source>
        <strain evidence="3">s54d21</strain>
    </source>
</reference>
<protein>
    <submittedName>
        <fullName evidence="2">VOC family protein</fullName>
    </submittedName>
</protein>
<evidence type="ECO:0000313" key="3">
    <source>
        <dbReference type="Proteomes" id="UP001291309"/>
    </source>
</evidence>